<feature type="chain" id="PRO_5043661474" evidence="7">
    <location>
        <begin position="20"/>
        <end position="172"/>
    </location>
</feature>
<feature type="domain" description="Porin opacity type" evidence="8">
    <location>
        <begin position="53"/>
        <end position="172"/>
    </location>
</feature>
<evidence type="ECO:0000256" key="5">
    <source>
        <dbReference type="ARBA" id="ARBA00023136"/>
    </source>
</evidence>
<accession>A0AAU8VVD3</accession>
<sequence length="172" mass="18402">MKKLLTALTVLALPAAAFAADNQPGVYVQGDAGLASIHADGETFNNFLPRVSVGYDAGDMRIAADYYRVRDKINDATATLQGAGVAVIKDFNTNSIVKPYVGARLGLNRLTVKDEDGKYSKTKASIGALGGVGFEVAPNVTLDLGYRFNYLGKLDDTRVFANEYTAGVRVKF</sequence>
<evidence type="ECO:0000256" key="3">
    <source>
        <dbReference type="ARBA" id="ARBA00022452"/>
    </source>
</evidence>
<reference evidence="9 10" key="1">
    <citation type="submission" date="2017-03" db="EMBL/GenBank/DDBJ databases">
        <title>N. lactamica Y92-1009 whole genome sequence.</title>
        <authorList>
            <person name="Pandey A.K."/>
            <person name="Read R.C."/>
        </authorList>
    </citation>
    <scope>NUCLEOTIDE SEQUENCE [LARGE SCALE GENOMIC DNA]</scope>
    <source>
        <strain evidence="9 10">Y92-1009</strain>
    </source>
</reference>
<dbReference type="GO" id="GO:0015288">
    <property type="term" value="F:porin activity"/>
    <property type="evidence" value="ECO:0007669"/>
    <property type="project" value="InterPro"/>
</dbReference>
<comment type="subcellular location">
    <subcellularLocation>
        <location evidence="1">Cell outer membrane</location>
    </subcellularLocation>
</comment>
<proteinExistence type="inferred from homology"/>
<dbReference type="InterPro" id="IPR003394">
    <property type="entry name" value="Porin_opacity"/>
</dbReference>
<dbReference type="GO" id="GO:0009279">
    <property type="term" value="C:cell outer membrane"/>
    <property type="evidence" value="ECO:0007669"/>
    <property type="project" value="UniProtKB-SubCell"/>
</dbReference>
<protein>
    <submittedName>
        <fullName evidence="9">Cell surface protein</fullName>
    </submittedName>
</protein>
<evidence type="ECO:0000313" key="10">
    <source>
        <dbReference type="Proteomes" id="UP000191249"/>
    </source>
</evidence>
<evidence type="ECO:0000256" key="6">
    <source>
        <dbReference type="ARBA" id="ARBA00023237"/>
    </source>
</evidence>
<organism evidence="9 10">
    <name type="scientific">Neisseria lactamica</name>
    <dbReference type="NCBI Taxonomy" id="486"/>
    <lineage>
        <taxon>Bacteria</taxon>
        <taxon>Pseudomonadati</taxon>
        <taxon>Pseudomonadota</taxon>
        <taxon>Betaproteobacteria</taxon>
        <taxon>Neisseriales</taxon>
        <taxon>Neisseriaceae</taxon>
        <taxon>Neisseria</taxon>
    </lineage>
</organism>
<dbReference type="SUPFAM" id="SSF56925">
    <property type="entry name" value="OMPA-like"/>
    <property type="match status" value="1"/>
</dbReference>
<dbReference type="RefSeq" id="WP_003714785.1">
    <property type="nucleotide sequence ID" value="NZ_CP019894.1"/>
</dbReference>
<name>A0AAU8VVD3_NEILA</name>
<gene>
    <name evidence="9" type="ORF">B2G52_11455</name>
</gene>
<dbReference type="Pfam" id="PF02462">
    <property type="entry name" value="Opacity"/>
    <property type="match status" value="1"/>
</dbReference>
<keyword evidence="3" id="KW-1134">Transmembrane beta strand</keyword>
<dbReference type="EMBL" id="CP019894">
    <property type="protein sequence ID" value="ARB05394.1"/>
    <property type="molecule type" value="Genomic_DNA"/>
</dbReference>
<evidence type="ECO:0000313" key="9">
    <source>
        <dbReference type="EMBL" id="ARB05394.1"/>
    </source>
</evidence>
<dbReference type="InterPro" id="IPR011250">
    <property type="entry name" value="OMP/PagP_B-barrel"/>
</dbReference>
<keyword evidence="7" id="KW-0732">Signal</keyword>
<keyword evidence="5" id="KW-0472">Membrane</keyword>
<dbReference type="AlphaFoldDB" id="A0AAU8VVD3"/>
<keyword evidence="6" id="KW-0998">Cell outer membrane</keyword>
<feature type="signal peptide" evidence="7">
    <location>
        <begin position="1"/>
        <end position="19"/>
    </location>
</feature>
<evidence type="ECO:0000256" key="4">
    <source>
        <dbReference type="ARBA" id="ARBA00022692"/>
    </source>
</evidence>
<keyword evidence="4" id="KW-0812">Transmembrane</keyword>
<evidence type="ECO:0000256" key="7">
    <source>
        <dbReference type="SAM" id="SignalP"/>
    </source>
</evidence>
<dbReference type="Proteomes" id="UP000191249">
    <property type="component" value="Chromosome"/>
</dbReference>
<dbReference type="Gene3D" id="2.40.160.20">
    <property type="match status" value="1"/>
</dbReference>
<evidence type="ECO:0000259" key="8">
    <source>
        <dbReference type="Pfam" id="PF02462"/>
    </source>
</evidence>
<comment type="similarity">
    <text evidence="2">Belongs to the opacity porin family.</text>
</comment>
<evidence type="ECO:0000256" key="1">
    <source>
        <dbReference type="ARBA" id="ARBA00004442"/>
    </source>
</evidence>
<evidence type="ECO:0000256" key="2">
    <source>
        <dbReference type="ARBA" id="ARBA00009830"/>
    </source>
</evidence>